<organism evidence="2 3">
    <name type="scientific">Marchantia polymorpha subsp. ruderalis</name>
    <dbReference type="NCBI Taxonomy" id="1480154"/>
    <lineage>
        <taxon>Eukaryota</taxon>
        <taxon>Viridiplantae</taxon>
        <taxon>Streptophyta</taxon>
        <taxon>Embryophyta</taxon>
        <taxon>Marchantiophyta</taxon>
        <taxon>Marchantiopsida</taxon>
        <taxon>Marchantiidae</taxon>
        <taxon>Marchantiales</taxon>
        <taxon>Marchantiaceae</taxon>
        <taxon>Marchantia</taxon>
    </lineage>
</organism>
<accession>A0A176VQ98</accession>
<dbReference type="InterPro" id="IPR001878">
    <property type="entry name" value="Znf_CCHC"/>
</dbReference>
<dbReference type="InterPro" id="IPR036875">
    <property type="entry name" value="Znf_CCHC_sf"/>
</dbReference>
<dbReference type="GO" id="GO:0008270">
    <property type="term" value="F:zinc ion binding"/>
    <property type="evidence" value="ECO:0007669"/>
    <property type="project" value="InterPro"/>
</dbReference>
<reference evidence="2" key="1">
    <citation type="submission" date="2016-03" db="EMBL/GenBank/DDBJ databases">
        <title>Mechanisms controlling the formation of the plant cell surface in tip-growing cells are functionally conserved among land plants.</title>
        <authorList>
            <person name="Honkanen S."/>
            <person name="Jones V.A."/>
            <person name="Morieri G."/>
            <person name="Champion C."/>
            <person name="Hetherington A.J."/>
            <person name="Kelly S."/>
            <person name="Saint-Marcoux D."/>
            <person name="Proust H."/>
            <person name="Prescott H."/>
            <person name="Dolan L."/>
        </authorList>
    </citation>
    <scope>NUCLEOTIDE SEQUENCE [LARGE SCALE GENOMIC DNA]</scope>
    <source>
        <tissue evidence="2">Whole gametophyte</tissue>
    </source>
</reference>
<proteinExistence type="predicted"/>
<evidence type="ECO:0000313" key="2">
    <source>
        <dbReference type="EMBL" id="OAE22573.1"/>
    </source>
</evidence>
<dbReference type="EMBL" id="LVLJ01003151">
    <property type="protein sequence ID" value="OAE22573.1"/>
    <property type="molecule type" value="Genomic_DNA"/>
</dbReference>
<dbReference type="PANTHER" id="PTHR31286">
    <property type="entry name" value="GLYCINE-RICH CELL WALL STRUCTURAL PROTEIN 1.8-LIKE"/>
    <property type="match status" value="1"/>
</dbReference>
<dbReference type="SUPFAM" id="SSF57756">
    <property type="entry name" value="Retrovirus zinc finger-like domains"/>
    <property type="match status" value="1"/>
</dbReference>
<sequence length="326" mass="37726">MSAAESNGKTVPATRWIEEMSCGFPRDLGRLKLPYGFRDPHQTCNDPSCNRIRRWGGHKWIPGCTVQALCENVKQCNEPFRIVNSENYRKSELDKYSHQFVVLKFEPGYQPAIHELQQWFMSLYFNFDIKAELEAVLENDFLLVNCFSCEEQDRMLSLSPIFLMDRYAAVSPYIPDFDPDKPHEQPIKELMWVSLQHMSKVAQIILPKILAPIGEVLQQEETTVDGVFTIRVLLETCLFRTGAVPYVRIPLGRGFTEVVHIEYEDLTLRCQRCGEFSHPESECENLVKCYRCEKFTHRAADCDHGPIIHPPTSFPVQTMDVDRMLE</sequence>
<dbReference type="GO" id="GO:0003676">
    <property type="term" value="F:nucleic acid binding"/>
    <property type="evidence" value="ECO:0007669"/>
    <property type="project" value="InterPro"/>
</dbReference>
<feature type="domain" description="CCHC-type" evidence="1">
    <location>
        <begin position="288"/>
        <end position="304"/>
    </location>
</feature>
<dbReference type="PANTHER" id="PTHR31286:SF180">
    <property type="entry name" value="OS10G0362600 PROTEIN"/>
    <property type="match status" value="1"/>
</dbReference>
<comment type="caution">
    <text evidence="2">The sequence shown here is derived from an EMBL/GenBank/DDBJ whole genome shotgun (WGS) entry which is preliminary data.</text>
</comment>
<feature type="domain" description="CCHC-type" evidence="1">
    <location>
        <begin position="269"/>
        <end position="285"/>
    </location>
</feature>
<dbReference type="Gene3D" id="4.10.60.10">
    <property type="entry name" value="Zinc finger, CCHC-type"/>
    <property type="match status" value="1"/>
</dbReference>
<evidence type="ECO:0000259" key="1">
    <source>
        <dbReference type="SMART" id="SM00343"/>
    </source>
</evidence>
<gene>
    <name evidence="2" type="ORF">AXG93_731s1160</name>
</gene>
<dbReference type="Proteomes" id="UP000077202">
    <property type="component" value="Unassembled WGS sequence"/>
</dbReference>
<protein>
    <recommendedName>
        <fullName evidence="1">CCHC-type domain-containing protein</fullName>
    </recommendedName>
</protein>
<dbReference type="InterPro" id="IPR040256">
    <property type="entry name" value="At4g02000-like"/>
</dbReference>
<name>A0A176VQ98_MARPO</name>
<dbReference type="AlphaFoldDB" id="A0A176VQ98"/>
<dbReference type="SMART" id="SM00343">
    <property type="entry name" value="ZnF_C2HC"/>
    <property type="match status" value="2"/>
</dbReference>
<evidence type="ECO:0000313" key="3">
    <source>
        <dbReference type="Proteomes" id="UP000077202"/>
    </source>
</evidence>
<keyword evidence="3" id="KW-1185">Reference proteome</keyword>